<evidence type="ECO:0000313" key="1">
    <source>
        <dbReference type="EMBL" id="CAL5230094.1"/>
    </source>
</evidence>
<dbReference type="PANTHER" id="PTHR33973">
    <property type="entry name" value="OS07G0153300 PROTEIN"/>
    <property type="match status" value="1"/>
</dbReference>
<dbReference type="Proteomes" id="UP001497392">
    <property type="component" value="Unassembled WGS sequence"/>
</dbReference>
<name>A0ABP1GHQ9_9CHLO</name>
<comment type="caution">
    <text evidence="1">The sequence shown here is derived from an EMBL/GenBank/DDBJ whole genome shotgun (WGS) entry which is preliminary data.</text>
</comment>
<accession>A0ABP1GHQ9</accession>
<sequence length="241" mass="27618">MHERHKPVHNAFRYNVRMAVVDLDRPPAWWHRQAKDHMSAPEARALAGTDGRVLLLTTPVSAGYTQNPISVYYCLEAGGGHNMCIAEVTNTPWGARVTFLFRPDGQRVPKAMHVSPFMDMHSTWTIKSPLPDDSCYLSVSAFHPKMGPFFTASFKGQRSRSATHSDEAGLTYLIRYGFMPHRVAFWIYWQALRLLMLGVPFFSYPAPYFQRRVELDPGTPKTSLGQRFHWQQPKQYPWSAC</sequence>
<reference evidence="1 2" key="1">
    <citation type="submission" date="2024-06" db="EMBL/GenBank/DDBJ databases">
        <authorList>
            <person name="Kraege A."/>
            <person name="Thomma B."/>
        </authorList>
    </citation>
    <scope>NUCLEOTIDE SEQUENCE [LARGE SCALE GENOMIC DNA]</scope>
</reference>
<gene>
    <name evidence="1" type="primary">g13551</name>
    <name evidence="1" type="ORF">VP750_LOCUS12000</name>
</gene>
<evidence type="ECO:0000313" key="2">
    <source>
        <dbReference type="Proteomes" id="UP001497392"/>
    </source>
</evidence>
<dbReference type="InterPro" id="IPR010775">
    <property type="entry name" value="DUF1365"/>
</dbReference>
<dbReference type="EMBL" id="CAXHTA020000021">
    <property type="protein sequence ID" value="CAL5230094.1"/>
    <property type="molecule type" value="Genomic_DNA"/>
</dbReference>
<keyword evidence="2" id="KW-1185">Reference proteome</keyword>
<protein>
    <submittedName>
        <fullName evidence="1">G13551 protein</fullName>
    </submittedName>
</protein>
<proteinExistence type="predicted"/>
<dbReference type="PANTHER" id="PTHR33973:SF4">
    <property type="entry name" value="OS07G0153300 PROTEIN"/>
    <property type="match status" value="1"/>
</dbReference>
<organism evidence="1 2">
    <name type="scientific">Coccomyxa viridis</name>
    <dbReference type="NCBI Taxonomy" id="1274662"/>
    <lineage>
        <taxon>Eukaryota</taxon>
        <taxon>Viridiplantae</taxon>
        <taxon>Chlorophyta</taxon>
        <taxon>core chlorophytes</taxon>
        <taxon>Trebouxiophyceae</taxon>
        <taxon>Trebouxiophyceae incertae sedis</taxon>
        <taxon>Coccomyxaceae</taxon>
        <taxon>Coccomyxa</taxon>
    </lineage>
</organism>
<dbReference type="Pfam" id="PF07103">
    <property type="entry name" value="DUF1365"/>
    <property type="match status" value="1"/>
</dbReference>